<keyword evidence="5" id="KW-1185">Reference proteome</keyword>
<feature type="non-terminal residue" evidence="4">
    <location>
        <position position="854"/>
    </location>
</feature>
<comment type="caution">
    <text evidence="4">The sequence shown here is derived from an EMBL/GenBank/DDBJ whole genome shotgun (WGS) entry which is preliminary data.</text>
</comment>
<keyword evidence="2" id="KW-0611">Plant defense</keyword>
<dbReference type="Gene3D" id="3.40.50.300">
    <property type="entry name" value="P-loop containing nucleotide triphosphate hydrolases"/>
    <property type="match status" value="1"/>
</dbReference>
<accession>A0ABD3L943</accession>
<evidence type="ECO:0000256" key="1">
    <source>
        <dbReference type="ARBA" id="ARBA00022737"/>
    </source>
</evidence>
<evidence type="ECO:0000313" key="5">
    <source>
        <dbReference type="Proteomes" id="UP001634007"/>
    </source>
</evidence>
<dbReference type="InterPro" id="IPR000157">
    <property type="entry name" value="TIR_dom"/>
</dbReference>
<evidence type="ECO:0000256" key="2">
    <source>
        <dbReference type="ARBA" id="ARBA00022821"/>
    </source>
</evidence>
<dbReference type="Gene3D" id="3.80.10.10">
    <property type="entry name" value="Ribonuclease Inhibitor"/>
    <property type="match status" value="3"/>
</dbReference>
<dbReference type="PROSITE" id="PS50104">
    <property type="entry name" value="TIR"/>
    <property type="match status" value="1"/>
</dbReference>
<dbReference type="Gene3D" id="1.10.8.430">
    <property type="entry name" value="Helical domain of apoptotic protease-activating factors"/>
    <property type="match status" value="1"/>
</dbReference>
<dbReference type="GO" id="GO:0051707">
    <property type="term" value="P:response to other organism"/>
    <property type="evidence" value="ECO:0007669"/>
    <property type="project" value="UniProtKB-ARBA"/>
</dbReference>
<dbReference type="Pfam" id="PF23598">
    <property type="entry name" value="LRR_14"/>
    <property type="match status" value="1"/>
</dbReference>
<dbReference type="SUPFAM" id="SSF52540">
    <property type="entry name" value="P-loop containing nucleoside triphosphate hydrolases"/>
    <property type="match status" value="1"/>
</dbReference>
<gene>
    <name evidence="4" type="ORF">ACJRO7_015434</name>
</gene>
<name>A0ABD3L943_EUCGL</name>
<dbReference type="Pfam" id="PF23282">
    <property type="entry name" value="WHD_ROQ1"/>
    <property type="match status" value="1"/>
</dbReference>
<dbReference type="EMBL" id="JBJKBG010000003">
    <property type="protein sequence ID" value="KAL3746471.1"/>
    <property type="molecule type" value="Genomic_DNA"/>
</dbReference>
<dbReference type="GO" id="GO:0006952">
    <property type="term" value="P:defense response"/>
    <property type="evidence" value="ECO:0007669"/>
    <property type="project" value="UniProtKB-KW"/>
</dbReference>
<dbReference type="AlphaFoldDB" id="A0ABD3L943"/>
<keyword evidence="1" id="KW-0677">Repeat</keyword>
<dbReference type="InterPro" id="IPR042197">
    <property type="entry name" value="Apaf_helical"/>
</dbReference>
<dbReference type="PRINTS" id="PR00364">
    <property type="entry name" value="DISEASERSIST"/>
</dbReference>
<dbReference type="InterPro" id="IPR027417">
    <property type="entry name" value="P-loop_NTPase"/>
</dbReference>
<sequence length="854" mass="98195">LIVLDDLDKKEQLEQLAGKSNWFGSGSRIIFTTRNKEVLMTQVELSGEEVLNQTKGILAYEVQRMEFNQAFRLFCKHAFRRVSPIKGYDCLAEKIVRRVDMLPLAIEVIGSSLYCEGQSLEQHFDKTKLWKDTLELLGEGLVKKVRDVLILSYEGLEDKQKEVFLDIACFFTNEDQTYPVLMWDDCNYHPTRAIGVLLLRSLIKIRDNKFRMHDQVRDLGRQIVLEEYPRKFSRVWIHEDVIELLERKESIYLTELAALPKLRFLRAKGSDFSGDFQNLLLKLRWLSWQTWQIAFQAKNFHFGGLVVLNLSNSNIEDSWDGWSQMKMNKLKVLDLTGCRLLTRTPDFSKFTSLETLILARCVKLTTIDGSIGELKLFRTFNINGCKVLRKLPAKFGSLQSLIEIIMPHHYQHFKLPKTFGNLQSLSSFILDEHPGIKKLPNSIGRLVKLKRLSLCGCVGIKKLPGSIGEMKMLAELDLSKSGIVKLPNSMGSLKKLKVIRISYTVIRNFPETIGHVIKLKELHAKKCWNLTDENLEKIGNLSNLRILDISYMRVTSFPMVLGLPDLPSSLTHLHMQAPHFPSIPNLSNLVNLDHLELSILNGSMEEPDIARMNDSYLLPSSLSTLKLRGMHLIPHFSNLKKLSEMSIMEHLMSRFSISEDLTHLRILKLRKCKLMEKIPGLALLKNLWCLDLNRLERLVEIHELLELKSLEHFRIAHCNEIESNIIPNLSKLDKLRHIELEACLKIKEIEGVKDTGTLKLDNRGCTVLERLLDDPGSTWLSHRIPTYDVFLSFRGQDTHFSIVEILHKNHVHNKILVYMDNEAVAHDRGISWELLGALDDSHIYIPFLSKGYAS</sequence>
<evidence type="ECO:0000259" key="3">
    <source>
        <dbReference type="PROSITE" id="PS50104"/>
    </source>
</evidence>
<dbReference type="InterPro" id="IPR032675">
    <property type="entry name" value="LRR_dom_sf"/>
</dbReference>
<protein>
    <recommendedName>
        <fullName evidence="3">TIR domain-containing protein</fullName>
    </recommendedName>
</protein>
<feature type="domain" description="TIR" evidence="3">
    <location>
        <begin position="785"/>
        <end position="854"/>
    </location>
</feature>
<evidence type="ECO:0000313" key="4">
    <source>
        <dbReference type="EMBL" id="KAL3746471.1"/>
    </source>
</evidence>
<dbReference type="InterPro" id="IPR036390">
    <property type="entry name" value="WH_DNA-bd_sf"/>
</dbReference>
<organism evidence="4 5">
    <name type="scientific">Eucalyptus globulus</name>
    <name type="common">Tasmanian blue gum</name>
    <dbReference type="NCBI Taxonomy" id="34317"/>
    <lineage>
        <taxon>Eukaryota</taxon>
        <taxon>Viridiplantae</taxon>
        <taxon>Streptophyta</taxon>
        <taxon>Embryophyta</taxon>
        <taxon>Tracheophyta</taxon>
        <taxon>Spermatophyta</taxon>
        <taxon>Magnoliopsida</taxon>
        <taxon>eudicotyledons</taxon>
        <taxon>Gunneridae</taxon>
        <taxon>Pentapetalae</taxon>
        <taxon>rosids</taxon>
        <taxon>malvids</taxon>
        <taxon>Myrtales</taxon>
        <taxon>Myrtaceae</taxon>
        <taxon>Myrtoideae</taxon>
        <taxon>Eucalypteae</taxon>
        <taxon>Eucalyptus</taxon>
    </lineage>
</organism>
<dbReference type="SUPFAM" id="SSF46785">
    <property type="entry name" value="Winged helix' DNA-binding domain"/>
    <property type="match status" value="1"/>
</dbReference>
<reference evidence="4 5" key="1">
    <citation type="submission" date="2024-11" db="EMBL/GenBank/DDBJ databases">
        <title>Chromosome-level genome assembly of Eucalyptus globulus Labill. provides insights into its genome evolution.</title>
        <authorList>
            <person name="Li X."/>
        </authorList>
    </citation>
    <scope>NUCLEOTIDE SEQUENCE [LARGE SCALE GENOMIC DNA]</scope>
    <source>
        <strain evidence="4">CL2024</strain>
        <tissue evidence="4">Fresh tender leaves</tissue>
    </source>
</reference>
<dbReference type="InterPro" id="IPR044974">
    <property type="entry name" value="Disease_R_plants"/>
</dbReference>
<dbReference type="Gene3D" id="3.40.50.10140">
    <property type="entry name" value="Toll/interleukin-1 receptor homology (TIR) domain"/>
    <property type="match status" value="1"/>
</dbReference>
<dbReference type="Proteomes" id="UP001634007">
    <property type="component" value="Unassembled WGS sequence"/>
</dbReference>
<dbReference type="PANTHER" id="PTHR11017:SF570">
    <property type="entry name" value="DISEASE RESISTANCE PROTEIN (TIR-NBS CLASS)-RELATED"/>
    <property type="match status" value="1"/>
</dbReference>
<dbReference type="InterPro" id="IPR035897">
    <property type="entry name" value="Toll_tir_struct_dom_sf"/>
</dbReference>
<dbReference type="PANTHER" id="PTHR11017">
    <property type="entry name" value="LEUCINE-RICH REPEAT-CONTAINING PROTEIN"/>
    <property type="match status" value="1"/>
</dbReference>
<dbReference type="SUPFAM" id="SSF52047">
    <property type="entry name" value="RNI-like"/>
    <property type="match status" value="2"/>
</dbReference>
<proteinExistence type="predicted"/>
<dbReference type="SUPFAM" id="SSF52200">
    <property type="entry name" value="Toll/Interleukin receptor TIR domain"/>
    <property type="match status" value="1"/>
</dbReference>
<feature type="non-terminal residue" evidence="4">
    <location>
        <position position="1"/>
    </location>
</feature>
<dbReference type="InterPro" id="IPR058192">
    <property type="entry name" value="WHD_ROQ1-like"/>
</dbReference>
<dbReference type="InterPro" id="IPR055414">
    <property type="entry name" value="LRR_R13L4/SHOC2-like"/>
</dbReference>